<feature type="domain" description="HTH cro/C1-type" evidence="3">
    <location>
        <begin position="14"/>
        <end position="68"/>
    </location>
</feature>
<protein>
    <submittedName>
        <fullName evidence="4">XRE family transcriptional regulator</fullName>
    </submittedName>
</protein>
<evidence type="ECO:0000259" key="3">
    <source>
        <dbReference type="PROSITE" id="PS50943"/>
    </source>
</evidence>
<dbReference type="EMBL" id="JBEDNQ010000013">
    <property type="protein sequence ID" value="MEQ3554252.1"/>
    <property type="molecule type" value="Genomic_DNA"/>
</dbReference>
<name>A0ABV1KIG7_9PSEU</name>
<dbReference type="InterPro" id="IPR013096">
    <property type="entry name" value="Cupin_2"/>
</dbReference>
<dbReference type="PANTHER" id="PTHR46797:SF1">
    <property type="entry name" value="METHYLPHOSPHONATE SYNTHASE"/>
    <property type="match status" value="1"/>
</dbReference>
<dbReference type="Pfam" id="PF07883">
    <property type="entry name" value="Cupin_2"/>
    <property type="match status" value="1"/>
</dbReference>
<dbReference type="InterPro" id="IPR011051">
    <property type="entry name" value="RmlC_Cupin_sf"/>
</dbReference>
<accession>A0ABV1KIG7</accession>
<keyword evidence="5" id="KW-1185">Reference proteome</keyword>
<dbReference type="SMART" id="SM00530">
    <property type="entry name" value="HTH_XRE"/>
    <property type="match status" value="1"/>
</dbReference>
<dbReference type="CDD" id="cd02209">
    <property type="entry name" value="cupin_XRE_C"/>
    <property type="match status" value="1"/>
</dbReference>
<gene>
    <name evidence="4" type="ORF">WIS52_27620</name>
</gene>
<feature type="region of interest" description="Disordered" evidence="2">
    <location>
        <begin position="207"/>
        <end position="226"/>
    </location>
</feature>
<dbReference type="Gene3D" id="2.60.120.10">
    <property type="entry name" value="Jelly Rolls"/>
    <property type="match status" value="1"/>
</dbReference>
<dbReference type="InterPro" id="IPR050807">
    <property type="entry name" value="TransReg_Diox_bact_type"/>
</dbReference>
<dbReference type="SUPFAM" id="SSF51182">
    <property type="entry name" value="RmlC-like cupins"/>
    <property type="match status" value="1"/>
</dbReference>
<dbReference type="SUPFAM" id="SSF47413">
    <property type="entry name" value="lambda repressor-like DNA-binding domains"/>
    <property type="match status" value="1"/>
</dbReference>
<dbReference type="CDD" id="cd00093">
    <property type="entry name" value="HTH_XRE"/>
    <property type="match status" value="1"/>
</dbReference>
<dbReference type="InterPro" id="IPR014710">
    <property type="entry name" value="RmlC-like_jellyroll"/>
</dbReference>
<dbReference type="InterPro" id="IPR010982">
    <property type="entry name" value="Lambda_DNA-bd_dom_sf"/>
</dbReference>
<dbReference type="RefSeq" id="WP_349301317.1">
    <property type="nucleotide sequence ID" value="NZ_JBEDNQ010000013.1"/>
</dbReference>
<sequence length="226" mass="23739">MSDTALPEVIGSRLRAVRTSANRSLSSVAREVGISASALSQIESGAMRPSVKRLVEILSALGAPVSAVFTDAGLFRRADAEGGVEVSEPLDGVHLALPARAASARLGEGVTYRRLAPVVIPGLDLFESVYPPGTSSSPDGGMLVHTGYDCGSIVRGELTFEFTEGTVRVPAGGSLSFSATRPHRVVNETADVAVAVWATVSVAGNPDTRRERSRITVTRTKPRNDR</sequence>
<organism evidence="4 5">
    <name type="scientific">Pseudonocardia nematodicida</name>
    <dbReference type="NCBI Taxonomy" id="1206997"/>
    <lineage>
        <taxon>Bacteria</taxon>
        <taxon>Bacillati</taxon>
        <taxon>Actinomycetota</taxon>
        <taxon>Actinomycetes</taxon>
        <taxon>Pseudonocardiales</taxon>
        <taxon>Pseudonocardiaceae</taxon>
        <taxon>Pseudonocardia</taxon>
    </lineage>
</organism>
<dbReference type="InterPro" id="IPR001387">
    <property type="entry name" value="Cro/C1-type_HTH"/>
</dbReference>
<dbReference type="PANTHER" id="PTHR46797">
    <property type="entry name" value="HTH-TYPE TRANSCRIPTIONAL REGULATOR"/>
    <property type="match status" value="1"/>
</dbReference>
<reference evidence="4 5" key="1">
    <citation type="submission" date="2024-03" db="EMBL/GenBank/DDBJ databases">
        <title>Draft genome sequence of Pseudonocardia nematodicida JCM 31783.</title>
        <authorList>
            <person name="Butdee W."/>
            <person name="Duangmal K."/>
        </authorList>
    </citation>
    <scope>NUCLEOTIDE SEQUENCE [LARGE SCALE GENOMIC DNA]</scope>
    <source>
        <strain evidence="4 5">JCM 31783</strain>
    </source>
</reference>
<proteinExistence type="predicted"/>
<evidence type="ECO:0000256" key="1">
    <source>
        <dbReference type="ARBA" id="ARBA00023125"/>
    </source>
</evidence>
<evidence type="ECO:0000256" key="2">
    <source>
        <dbReference type="SAM" id="MobiDB-lite"/>
    </source>
</evidence>
<comment type="caution">
    <text evidence="4">The sequence shown here is derived from an EMBL/GenBank/DDBJ whole genome shotgun (WGS) entry which is preliminary data.</text>
</comment>
<dbReference type="Gene3D" id="1.10.260.40">
    <property type="entry name" value="lambda repressor-like DNA-binding domains"/>
    <property type="match status" value="1"/>
</dbReference>
<dbReference type="Proteomes" id="UP001494902">
    <property type="component" value="Unassembled WGS sequence"/>
</dbReference>
<dbReference type="Pfam" id="PF01381">
    <property type="entry name" value="HTH_3"/>
    <property type="match status" value="1"/>
</dbReference>
<evidence type="ECO:0000313" key="4">
    <source>
        <dbReference type="EMBL" id="MEQ3554252.1"/>
    </source>
</evidence>
<keyword evidence="1" id="KW-0238">DNA-binding</keyword>
<dbReference type="PROSITE" id="PS50943">
    <property type="entry name" value="HTH_CROC1"/>
    <property type="match status" value="1"/>
</dbReference>
<evidence type="ECO:0000313" key="5">
    <source>
        <dbReference type="Proteomes" id="UP001494902"/>
    </source>
</evidence>